<proteinExistence type="predicted"/>
<dbReference type="Proteomes" id="UP001234989">
    <property type="component" value="Chromosome 1"/>
</dbReference>
<accession>A0AAF0TDR6</accession>
<reference evidence="1" key="1">
    <citation type="submission" date="2023-08" db="EMBL/GenBank/DDBJ databases">
        <title>A de novo genome assembly of Solanum verrucosum Schlechtendal, a Mexican diploid species geographically isolated from the other diploid A-genome species in potato relatives.</title>
        <authorList>
            <person name="Hosaka K."/>
        </authorList>
    </citation>
    <scope>NUCLEOTIDE SEQUENCE</scope>
    <source>
        <tissue evidence="1">Young leaves</tissue>
    </source>
</reference>
<gene>
    <name evidence="1" type="ORF">MTR67_002935</name>
</gene>
<sequence>MDAKIVDQDVLDLTFI</sequence>
<dbReference type="AlphaFoldDB" id="A0AAF0TDR6"/>
<protein>
    <submittedName>
        <fullName evidence="1">Uncharacterized protein</fullName>
    </submittedName>
</protein>
<name>A0AAF0TDR6_SOLVR</name>
<dbReference type="EMBL" id="CP133612">
    <property type="protein sequence ID" value="WMV09550.1"/>
    <property type="molecule type" value="Genomic_DNA"/>
</dbReference>
<evidence type="ECO:0000313" key="2">
    <source>
        <dbReference type="Proteomes" id="UP001234989"/>
    </source>
</evidence>
<organism evidence="1 2">
    <name type="scientific">Solanum verrucosum</name>
    <dbReference type="NCBI Taxonomy" id="315347"/>
    <lineage>
        <taxon>Eukaryota</taxon>
        <taxon>Viridiplantae</taxon>
        <taxon>Streptophyta</taxon>
        <taxon>Embryophyta</taxon>
        <taxon>Tracheophyta</taxon>
        <taxon>Spermatophyta</taxon>
        <taxon>Magnoliopsida</taxon>
        <taxon>eudicotyledons</taxon>
        <taxon>Gunneridae</taxon>
        <taxon>Pentapetalae</taxon>
        <taxon>asterids</taxon>
        <taxon>lamiids</taxon>
        <taxon>Solanales</taxon>
        <taxon>Solanaceae</taxon>
        <taxon>Solanoideae</taxon>
        <taxon>Solaneae</taxon>
        <taxon>Solanum</taxon>
    </lineage>
</organism>
<keyword evidence="2" id="KW-1185">Reference proteome</keyword>
<evidence type="ECO:0000313" key="1">
    <source>
        <dbReference type="EMBL" id="WMV09550.1"/>
    </source>
</evidence>